<evidence type="ECO:0000256" key="1">
    <source>
        <dbReference type="ARBA" id="ARBA00022722"/>
    </source>
</evidence>
<dbReference type="PANTHER" id="PTHR12302:SF3">
    <property type="entry name" value="SERINE_THREONINE-PROTEIN KINASE 31"/>
    <property type="match status" value="1"/>
</dbReference>
<keyword evidence="3 5" id="KW-0378">Hydrolase</keyword>
<dbReference type="PANTHER" id="PTHR12302">
    <property type="entry name" value="EBNA2 BINDING PROTEIN P100"/>
    <property type="match status" value="1"/>
</dbReference>
<comment type="caution">
    <text evidence="5">The sequence shown here is derived from an EMBL/GenBank/DDBJ whole genome shotgun (WGS) entry which is preliminary data.</text>
</comment>
<protein>
    <submittedName>
        <fullName evidence="5">Micrococcal nuclease</fullName>
        <ecNumber evidence="5">3.1.31.1</ecNumber>
    </submittedName>
</protein>
<keyword evidence="1" id="KW-0540">Nuclease</keyword>
<dbReference type="InterPro" id="IPR035437">
    <property type="entry name" value="SNase_OB-fold_sf"/>
</dbReference>
<keyword evidence="2" id="KW-0255">Endonuclease</keyword>
<dbReference type="EC" id="3.1.31.1" evidence="5"/>
<evidence type="ECO:0000256" key="2">
    <source>
        <dbReference type="ARBA" id="ARBA00022759"/>
    </source>
</evidence>
<dbReference type="EMBL" id="JAFBDQ010000004">
    <property type="protein sequence ID" value="MBM7556108.1"/>
    <property type="molecule type" value="Genomic_DNA"/>
</dbReference>
<keyword evidence="6" id="KW-1185">Reference proteome</keyword>
<name>A0A938XNP8_9FIRM</name>
<dbReference type="InterPro" id="IPR016071">
    <property type="entry name" value="Staphylococal_nuclease_OB-fold"/>
</dbReference>
<evidence type="ECO:0000256" key="3">
    <source>
        <dbReference type="ARBA" id="ARBA00022801"/>
    </source>
</evidence>
<sequence>MKRKFILIIGLLMILMISNFACVSAVNKNLISEQKTQDLEKVLVSSVIDGDTIKLADGRNVRLIGLDTPELNPPDGPIEYYGLQAKAFTKRKLLGETIYLEYGKEKFDEYDRTLAYVYLDDGTMFNADLLEQGYAHLLTIAPNTRHLNTFKEKVITARRNNKGLWQERNAGTKLISWQDAEGYIGERVVVTGEVVDTYDSGEVIFLNFAHNYDETFSAVIFASDEHKFAVEAEDYFLNRQVRIRGEIKEHKGAPEIVIEDPTQIIKNSKIVKQ</sequence>
<dbReference type="SMART" id="SM00318">
    <property type="entry name" value="SNc"/>
    <property type="match status" value="1"/>
</dbReference>
<dbReference type="Pfam" id="PF00565">
    <property type="entry name" value="SNase"/>
    <property type="match status" value="1"/>
</dbReference>
<evidence type="ECO:0000313" key="5">
    <source>
        <dbReference type="EMBL" id="MBM7556108.1"/>
    </source>
</evidence>
<feature type="domain" description="TNase-like" evidence="4">
    <location>
        <begin position="38"/>
        <end position="167"/>
    </location>
</feature>
<evidence type="ECO:0000259" key="4">
    <source>
        <dbReference type="PROSITE" id="PS50830"/>
    </source>
</evidence>
<dbReference type="RefSeq" id="WP_204700825.1">
    <property type="nucleotide sequence ID" value="NZ_JAFBDQ010000004.1"/>
</dbReference>
<gene>
    <name evidence="5" type="ORF">JOC47_000944</name>
</gene>
<accession>A0A938XNP8</accession>
<proteinExistence type="predicted"/>
<dbReference type="PROSITE" id="PS50830">
    <property type="entry name" value="TNASE_3"/>
    <property type="match status" value="1"/>
</dbReference>
<dbReference type="GO" id="GO:1990599">
    <property type="term" value="F:3' overhang single-stranded DNA endodeoxyribonuclease activity"/>
    <property type="evidence" value="ECO:0007669"/>
    <property type="project" value="UniProtKB-EC"/>
</dbReference>
<dbReference type="SUPFAM" id="SSF50199">
    <property type="entry name" value="Staphylococcal nuclease"/>
    <property type="match status" value="1"/>
</dbReference>
<evidence type="ECO:0000313" key="6">
    <source>
        <dbReference type="Proteomes" id="UP000774000"/>
    </source>
</evidence>
<reference evidence="5" key="1">
    <citation type="submission" date="2021-01" db="EMBL/GenBank/DDBJ databases">
        <title>Genomic Encyclopedia of Type Strains, Phase IV (KMG-IV): sequencing the most valuable type-strain genomes for metagenomic binning, comparative biology and taxonomic classification.</title>
        <authorList>
            <person name="Goeker M."/>
        </authorList>
    </citation>
    <scope>NUCLEOTIDE SEQUENCE</scope>
    <source>
        <strain evidence="5">DSM 23230</strain>
    </source>
</reference>
<dbReference type="Gene3D" id="2.40.50.90">
    <property type="match status" value="1"/>
</dbReference>
<dbReference type="Proteomes" id="UP000774000">
    <property type="component" value="Unassembled WGS sequence"/>
</dbReference>
<dbReference type="AlphaFoldDB" id="A0A938XNP8"/>
<organism evidence="5 6">
    <name type="scientific">Halanaerobacter jeridensis</name>
    <dbReference type="NCBI Taxonomy" id="706427"/>
    <lineage>
        <taxon>Bacteria</taxon>
        <taxon>Bacillati</taxon>
        <taxon>Bacillota</taxon>
        <taxon>Clostridia</taxon>
        <taxon>Halanaerobiales</taxon>
        <taxon>Halobacteroidaceae</taxon>
        <taxon>Halanaerobacter</taxon>
    </lineage>
</organism>